<dbReference type="EMBL" id="FNQY01000019">
    <property type="protein sequence ID" value="SEA44631.1"/>
    <property type="molecule type" value="Genomic_DNA"/>
</dbReference>
<evidence type="ECO:0000313" key="3">
    <source>
        <dbReference type="EMBL" id="SEA44631.1"/>
    </source>
</evidence>
<dbReference type="AlphaFoldDB" id="A0A1H4B914"/>
<dbReference type="InterPro" id="IPR000683">
    <property type="entry name" value="Gfo/Idh/MocA-like_OxRdtase_N"/>
</dbReference>
<dbReference type="SUPFAM" id="SSF55347">
    <property type="entry name" value="Glyceraldehyde-3-phosphate dehydrogenase-like, C-terminal domain"/>
    <property type="match status" value="1"/>
</dbReference>
<dbReference type="Gene3D" id="3.40.50.720">
    <property type="entry name" value="NAD(P)-binding Rossmann-like Domain"/>
    <property type="match status" value="1"/>
</dbReference>
<dbReference type="Proteomes" id="UP000199041">
    <property type="component" value="Unassembled WGS sequence"/>
</dbReference>
<dbReference type="RefSeq" id="WP_091399884.1">
    <property type="nucleotide sequence ID" value="NZ_FNQY01000019.1"/>
</dbReference>
<name>A0A1H4B914_9BACT</name>
<dbReference type="SUPFAM" id="SSF51735">
    <property type="entry name" value="NAD(P)-binding Rossmann-fold domains"/>
    <property type="match status" value="1"/>
</dbReference>
<dbReference type="Pfam" id="PF01408">
    <property type="entry name" value="GFO_IDH_MocA"/>
    <property type="match status" value="1"/>
</dbReference>
<dbReference type="GO" id="GO:0000166">
    <property type="term" value="F:nucleotide binding"/>
    <property type="evidence" value="ECO:0007669"/>
    <property type="project" value="InterPro"/>
</dbReference>
<dbReference type="Pfam" id="PF19051">
    <property type="entry name" value="GFO_IDH_MocA_C2"/>
    <property type="match status" value="1"/>
</dbReference>
<dbReference type="PANTHER" id="PTHR43818:SF5">
    <property type="entry name" value="OXIDOREDUCTASE FAMILY PROTEIN"/>
    <property type="match status" value="1"/>
</dbReference>
<feature type="domain" description="Gfo/Idh/MocA-like oxidoreductase bacterial type C-terminal" evidence="2">
    <location>
        <begin position="203"/>
        <end position="423"/>
    </location>
</feature>
<sequence>MRRRKFIQQTALSAMGATIVPRFVLGGKGHTAPSDRLVLGYIGNGKQSHGLMQYINGPKQTIIGAASDVDSKKLHKFIELSNAQNSAKFSNASQVKGYKQYRDLLANKDIDAVVIATPDHWHAQIAIDSAKAGKDIYCEKPLSLTIAEGRAMVEATRKYKRVFQTGSMQRSSYNFRQAAELVHNGYIGKVSEINVSVGGPVVQCDLPTQPVPDYLDWDLWVGPSLFRGYNEILAPPIEAKDWAWWRGYRDFGGGYITDWGAHMFDIVQWALGMDESGPVKFIPPKNPDSQEGLYFLYDSGVQVNHKNWGEGNAIQFIGDKGKIEVSRSFLRTNPENLAQLKFKENDKRLYFSDNHYQDWVTAIQKRSRPICDVEVGHRSATVCNAVNIAYQLQKDIHWDPKKERFDNEYANLMASRPYRGPWNFRAF</sequence>
<evidence type="ECO:0000259" key="1">
    <source>
        <dbReference type="Pfam" id="PF01408"/>
    </source>
</evidence>
<dbReference type="InterPro" id="IPR043906">
    <property type="entry name" value="Gfo/Idh/MocA_OxRdtase_bact_C"/>
</dbReference>
<gene>
    <name evidence="3" type="ORF">SAMN05192529_11925</name>
</gene>
<evidence type="ECO:0000313" key="4">
    <source>
        <dbReference type="Proteomes" id="UP000199041"/>
    </source>
</evidence>
<proteinExistence type="predicted"/>
<protein>
    <submittedName>
        <fullName evidence="3">Predicted dehydrogenase</fullName>
    </submittedName>
</protein>
<keyword evidence="4" id="KW-1185">Reference proteome</keyword>
<organism evidence="3 4">
    <name type="scientific">Arachidicoccus rhizosphaerae</name>
    <dbReference type="NCBI Taxonomy" id="551991"/>
    <lineage>
        <taxon>Bacteria</taxon>
        <taxon>Pseudomonadati</taxon>
        <taxon>Bacteroidota</taxon>
        <taxon>Chitinophagia</taxon>
        <taxon>Chitinophagales</taxon>
        <taxon>Chitinophagaceae</taxon>
        <taxon>Arachidicoccus</taxon>
    </lineage>
</organism>
<dbReference type="PANTHER" id="PTHR43818">
    <property type="entry name" value="BCDNA.GH03377"/>
    <property type="match status" value="1"/>
</dbReference>
<dbReference type="OrthoDB" id="9763611at2"/>
<evidence type="ECO:0000259" key="2">
    <source>
        <dbReference type="Pfam" id="PF19051"/>
    </source>
</evidence>
<dbReference type="STRING" id="551991.SAMN05192529_11925"/>
<reference evidence="3 4" key="1">
    <citation type="submission" date="2016-10" db="EMBL/GenBank/DDBJ databases">
        <authorList>
            <person name="de Groot N.N."/>
        </authorList>
    </citation>
    <scope>NUCLEOTIDE SEQUENCE [LARGE SCALE GENOMIC DNA]</scope>
    <source>
        <strain evidence="3 4">Vu-144</strain>
    </source>
</reference>
<dbReference type="InterPro" id="IPR050463">
    <property type="entry name" value="Gfo/Idh/MocA_oxidrdct_glycsds"/>
</dbReference>
<accession>A0A1H4B914</accession>
<dbReference type="Gene3D" id="3.30.360.10">
    <property type="entry name" value="Dihydrodipicolinate Reductase, domain 2"/>
    <property type="match status" value="1"/>
</dbReference>
<dbReference type="InterPro" id="IPR036291">
    <property type="entry name" value="NAD(P)-bd_dom_sf"/>
</dbReference>
<feature type="domain" description="Gfo/Idh/MocA-like oxidoreductase N-terminal" evidence="1">
    <location>
        <begin position="81"/>
        <end position="166"/>
    </location>
</feature>